<dbReference type="PANTHER" id="PTHR30126">
    <property type="entry name" value="HTH-TYPE TRANSCRIPTIONAL REGULATOR"/>
    <property type="match status" value="1"/>
</dbReference>
<reference evidence="6 7" key="1">
    <citation type="submission" date="2018-11" db="EMBL/GenBank/DDBJ databases">
        <title>Vibrio ponticus strain CAIM 1751 pathogenic for the snapper Lutjanus guttatus.</title>
        <authorList>
            <person name="Soto-Rodriguez S."/>
            <person name="Lozano-Olvera R."/>
            <person name="Gomez-Gil B."/>
        </authorList>
    </citation>
    <scope>NUCLEOTIDE SEQUENCE [LARGE SCALE GENOMIC DNA]</scope>
    <source>
        <strain evidence="6 7">CAIM 1751</strain>
    </source>
</reference>
<evidence type="ECO:0000313" key="6">
    <source>
        <dbReference type="EMBL" id="ROV58885.1"/>
    </source>
</evidence>
<dbReference type="FunFam" id="1.10.10.10:FF:000001">
    <property type="entry name" value="LysR family transcriptional regulator"/>
    <property type="match status" value="1"/>
</dbReference>
<gene>
    <name evidence="6" type="ORF">EGH82_16260</name>
</gene>
<dbReference type="Proteomes" id="UP000278792">
    <property type="component" value="Unassembled WGS sequence"/>
</dbReference>
<keyword evidence="4" id="KW-0804">Transcription</keyword>
<evidence type="ECO:0000256" key="1">
    <source>
        <dbReference type="ARBA" id="ARBA00009437"/>
    </source>
</evidence>
<dbReference type="PROSITE" id="PS50931">
    <property type="entry name" value="HTH_LYSR"/>
    <property type="match status" value="1"/>
</dbReference>
<dbReference type="SUPFAM" id="SSF46785">
    <property type="entry name" value="Winged helix' DNA-binding domain"/>
    <property type="match status" value="1"/>
</dbReference>
<evidence type="ECO:0000256" key="4">
    <source>
        <dbReference type="ARBA" id="ARBA00023163"/>
    </source>
</evidence>
<sequence>MLIHLASHLPYFSAVARHLSFSNAADELSISQSSVSYQIKNLEDKLGFKLFLRGQGSKVELTAKGVALYQEYAALERNFNQVVADTQLSNTRTHLEMTAPLDLGIKLLTPALAQLEADQLIVNLDLTDEVIELKRSRFDFSIRNKTDESGLEYIPLVSLKNILVCSHHYSRSNQISAFEHINDSHRLIVRNPLRSNTWEQLFQQYGQSFHQHNNMQVINNSFGIYQAIVANAGIAILPEYFVDETNHEQLYIFDEPLNETQFYLAFQPSYVAKRWADRIKSTILNSIEDRKRFVLQ</sequence>
<dbReference type="InterPro" id="IPR036388">
    <property type="entry name" value="WH-like_DNA-bd_sf"/>
</dbReference>
<dbReference type="InterPro" id="IPR005119">
    <property type="entry name" value="LysR_subst-bd"/>
</dbReference>
<dbReference type="Pfam" id="PF03466">
    <property type="entry name" value="LysR_substrate"/>
    <property type="match status" value="1"/>
</dbReference>
<feature type="domain" description="HTH lysR-type" evidence="5">
    <location>
        <begin position="1"/>
        <end position="62"/>
    </location>
</feature>
<dbReference type="Gene3D" id="3.40.190.290">
    <property type="match status" value="1"/>
</dbReference>
<accession>A0A3N3DWH5</accession>
<dbReference type="Gene3D" id="1.10.10.10">
    <property type="entry name" value="Winged helix-like DNA-binding domain superfamily/Winged helix DNA-binding domain"/>
    <property type="match status" value="1"/>
</dbReference>
<name>A0A3N3DWH5_9VIBR</name>
<evidence type="ECO:0000313" key="7">
    <source>
        <dbReference type="Proteomes" id="UP000278792"/>
    </source>
</evidence>
<dbReference type="InterPro" id="IPR000847">
    <property type="entry name" value="LysR_HTH_N"/>
</dbReference>
<dbReference type="Pfam" id="PF00126">
    <property type="entry name" value="HTH_1"/>
    <property type="match status" value="1"/>
</dbReference>
<comment type="similarity">
    <text evidence="1">Belongs to the LysR transcriptional regulatory family.</text>
</comment>
<dbReference type="SUPFAM" id="SSF53850">
    <property type="entry name" value="Periplasmic binding protein-like II"/>
    <property type="match status" value="1"/>
</dbReference>
<dbReference type="EMBL" id="RKIK01000059">
    <property type="protein sequence ID" value="ROV58885.1"/>
    <property type="molecule type" value="Genomic_DNA"/>
</dbReference>
<organism evidence="6 7">
    <name type="scientific">Vibrio ponticus</name>
    <dbReference type="NCBI Taxonomy" id="265668"/>
    <lineage>
        <taxon>Bacteria</taxon>
        <taxon>Pseudomonadati</taxon>
        <taxon>Pseudomonadota</taxon>
        <taxon>Gammaproteobacteria</taxon>
        <taxon>Vibrionales</taxon>
        <taxon>Vibrionaceae</taxon>
        <taxon>Vibrio</taxon>
    </lineage>
</organism>
<evidence type="ECO:0000259" key="5">
    <source>
        <dbReference type="PROSITE" id="PS50931"/>
    </source>
</evidence>
<dbReference type="PRINTS" id="PR00039">
    <property type="entry name" value="HTHLYSR"/>
</dbReference>
<evidence type="ECO:0000256" key="2">
    <source>
        <dbReference type="ARBA" id="ARBA00023015"/>
    </source>
</evidence>
<keyword evidence="3" id="KW-0238">DNA-binding</keyword>
<dbReference type="RefSeq" id="WP_123782897.1">
    <property type="nucleotide sequence ID" value="NZ_RKIK01000059.1"/>
</dbReference>
<dbReference type="GO" id="GO:0000976">
    <property type="term" value="F:transcription cis-regulatory region binding"/>
    <property type="evidence" value="ECO:0007669"/>
    <property type="project" value="TreeGrafter"/>
</dbReference>
<dbReference type="AlphaFoldDB" id="A0A3N3DWH5"/>
<evidence type="ECO:0000256" key="3">
    <source>
        <dbReference type="ARBA" id="ARBA00023125"/>
    </source>
</evidence>
<dbReference type="GO" id="GO:0003700">
    <property type="term" value="F:DNA-binding transcription factor activity"/>
    <property type="evidence" value="ECO:0007669"/>
    <property type="project" value="InterPro"/>
</dbReference>
<protein>
    <submittedName>
        <fullName evidence="6">LysR family transcriptional regulator</fullName>
    </submittedName>
</protein>
<comment type="caution">
    <text evidence="6">The sequence shown here is derived from an EMBL/GenBank/DDBJ whole genome shotgun (WGS) entry which is preliminary data.</text>
</comment>
<proteinExistence type="inferred from homology"/>
<dbReference type="InterPro" id="IPR036390">
    <property type="entry name" value="WH_DNA-bd_sf"/>
</dbReference>
<dbReference type="PANTHER" id="PTHR30126:SF40">
    <property type="entry name" value="HTH-TYPE TRANSCRIPTIONAL REGULATOR GLTR"/>
    <property type="match status" value="1"/>
</dbReference>
<keyword evidence="2" id="KW-0805">Transcription regulation</keyword>